<dbReference type="EMBL" id="BMAV01008686">
    <property type="protein sequence ID" value="GFY52416.1"/>
    <property type="molecule type" value="Genomic_DNA"/>
</dbReference>
<keyword evidence="5" id="KW-1015">Disulfide bond</keyword>
<dbReference type="GO" id="GO:0008467">
    <property type="term" value="F:[heparan sulfate]-glucosamine 3-sulfotransferase activity"/>
    <property type="evidence" value="ECO:0007669"/>
    <property type="project" value="TreeGrafter"/>
</dbReference>
<sequence>MAMGCLKQMRRGLWKALAVTVALCLVIFVAYLDVQMRFRTSVIQDRKDPAQWNASTKRRTLMQRQDWWQKNRIVVRSSNEDSDSLSSFFEMPERKDLNKRGLKRRLPGAIIIGVKKGGTRALLEMLRLHPDVVAPGPEIHFFDRHYEKGLHWYRSQMPLSYDIQLTMEKTPSYLVTPGAPQRVANMSKDMLLLLVVRDPVTRALSDYTQASSKRPQDTRSFEDMAFRNASTGLVDADWTAIRIGQYAKHLERWMRFFPLSQILVVSGEKLVEDPVQELQAVQKFLGLRPLIGAQHFFFNQSKGFPCLRKSPQSTVPRCLGKTKGRSHPSVAPAALQRLRDFFRPFNQKFYRIVGRDFGWS</sequence>
<feature type="domain" description="Sulfotransferase" evidence="6">
    <location>
        <begin position="109"/>
        <end position="347"/>
    </location>
</feature>
<reference evidence="7" key="1">
    <citation type="submission" date="2020-08" db="EMBL/GenBank/DDBJ databases">
        <title>Multicomponent nature underlies the extraordinary mechanical properties of spider dragline silk.</title>
        <authorList>
            <person name="Kono N."/>
            <person name="Nakamura H."/>
            <person name="Mori M."/>
            <person name="Yoshida Y."/>
            <person name="Ohtoshi R."/>
            <person name="Malay A.D."/>
            <person name="Moran D.A.P."/>
            <person name="Tomita M."/>
            <person name="Numata K."/>
            <person name="Arakawa K."/>
        </authorList>
    </citation>
    <scope>NUCLEOTIDE SEQUENCE</scope>
</reference>
<evidence type="ECO:0000259" key="6">
    <source>
        <dbReference type="Pfam" id="PF00685"/>
    </source>
</evidence>
<feature type="disulfide bond" evidence="5">
    <location>
        <begin position="306"/>
        <end position="318"/>
    </location>
</feature>
<dbReference type="PANTHER" id="PTHR10605:SF72">
    <property type="entry name" value="HEPARAN SULFATE 3-O SULFOTRANSFERASE-B, ISOFORM A"/>
    <property type="match status" value="1"/>
</dbReference>
<evidence type="ECO:0000256" key="2">
    <source>
        <dbReference type="ARBA" id="ARBA00023180"/>
    </source>
</evidence>
<dbReference type="SUPFAM" id="SSF52540">
    <property type="entry name" value="P-loop containing nucleoside triphosphate hydrolases"/>
    <property type="match status" value="1"/>
</dbReference>
<feature type="binding site" evidence="4">
    <location>
        <begin position="116"/>
        <end position="120"/>
    </location>
    <ligand>
        <name>3'-phosphoadenylyl sulfate</name>
        <dbReference type="ChEBI" id="CHEBI:58339"/>
    </ligand>
</feature>
<keyword evidence="1" id="KW-0808">Transferase</keyword>
<evidence type="ECO:0000256" key="1">
    <source>
        <dbReference type="ARBA" id="ARBA00022679"/>
    </source>
</evidence>
<evidence type="ECO:0000313" key="8">
    <source>
        <dbReference type="Proteomes" id="UP000886998"/>
    </source>
</evidence>
<evidence type="ECO:0000256" key="4">
    <source>
        <dbReference type="PIRSR" id="PIRSR637359-2"/>
    </source>
</evidence>
<feature type="binding site" evidence="4">
    <location>
        <begin position="323"/>
        <end position="327"/>
    </location>
    <ligand>
        <name>3'-phosphoadenylyl sulfate</name>
        <dbReference type="ChEBI" id="CHEBI:58339"/>
    </ligand>
</feature>
<dbReference type="InterPro" id="IPR000863">
    <property type="entry name" value="Sulfotransferase_dom"/>
</dbReference>
<dbReference type="InterPro" id="IPR027417">
    <property type="entry name" value="P-loop_NTPase"/>
</dbReference>
<keyword evidence="8" id="KW-1185">Reference proteome</keyword>
<evidence type="ECO:0000313" key="7">
    <source>
        <dbReference type="EMBL" id="GFY52416.1"/>
    </source>
</evidence>
<dbReference type="InterPro" id="IPR037359">
    <property type="entry name" value="NST/OST"/>
</dbReference>
<protein>
    <submittedName>
        <fullName evidence="7">Heparan sulfate glucosamine 3-O-sulfotransferase 3A1</fullName>
    </submittedName>
</protein>
<feature type="active site" description="For sulfotransferase activity" evidence="3">
    <location>
        <position position="116"/>
    </location>
</feature>
<gene>
    <name evidence="7" type="primary">Hs3st3a1</name>
    <name evidence="7" type="ORF">TNIN_435071</name>
</gene>
<evidence type="ECO:0000256" key="5">
    <source>
        <dbReference type="PIRSR" id="PIRSR637359-3"/>
    </source>
</evidence>
<dbReference type="AlphaFoldDB" id="A0A8X6XG28"/>
<dbReference type="Gene3D" id="3.40.50.300">
    <property type="entry name" value="P-loop containing nucleotide triphosphate hydrolases"/>
    <property type="match status" value="1"/>
</dbReference>
<name>A0A8X6XG28_9ARAC</name>
<proteinExistence type="predicted"/>
<dbReference type="OrthoDB" id="411451at2759"/>
<feature type="binding site" evidence="4">
    <location>
        <position position="205"/>
    </location>
    <ligand>
        <name>3'-phosphoadenylyl sulfate</name>
        <dbReference type="ChEBI" id="CHEBI:58339"/>
    </ligand>
</feature>
<dbReference type="Proteomes" id="UP000886998">
    <property type="component" value="Unassembled WGS sequence"/>
</dbReference>
<feature type="binding site" evidence="4">
    <location>
        <position position="197"/>
    </location>
    <ligand>
        <name>3'-phosphoadenylyl sulfate</name>
        <dbReference type="ChEBI" id="CHEBI:58339"/>
    </ligand>
</feature>
<comment type="caution">
    <text evidence="7">The sequence shown here is derived from an EMBL/GenBank/DDBJ whole genome shotgun (WGS) entry which is preliminary data.</text>
</comment>
<dbReference type="PANTHER" id="PTHR10605">
    <property type="entry name" value="HEPARAN SULFATE SULFOTRANSFERASE"/>
    <property type="match status" value="1"/>
</dbReference>
<evidence type="ECO:0000256" key="3">
    <source>
        <dbReference type="PIRSR" id="PIRSR637359-1"/>
    </source>
</evidence>
<keyword evidence="2" id="KW-0325">Glycoprotein</keyword>
<dbReference type="Pfam" id="PF00685">
    <property type="entry name" value="Sulfotransfer_1"/>
    <property type="match status" value="1"/>
</dbReference>
<organism evidence="7 8">
    <name type="scientific">Trichonephila inaurata madagascariensis</name>
    <dbReference type="NCBI Taxonomy" id="2747483"/>
    <lineage>
        <taxon>Eukaryota</taxon>
        <taxon>Metazoa</taxon>
        <taxon>Ecdysozoa</taxon>
        <taxon>Arthropoda</taxon>
        <taxon>Chelicerata</taxon>
        <taxon>Arachnida</taxon>
        <taxon>Araneae</taxon>
        <taxon>Araneomorphae</taxon>
        <taxon>Entelegynae</taxon>
        <taxon>Araneoidea</taxon>
        <taxon>Nephilidae</taxon>
        <taxon>Trichonephila</taxon>
        <taxon>Trichonephila inaurata</taxon>
    </lineage>
</organism>
<accession>A0A8X6XG28</accession>